<evidence type="ECO:0000313" key="4">
    <source>
        <dbReference type="EMBL" id="NOU49116.1"/>
    </source>
</evidence>
<evidence type="ECO:0000259" key="3">
    <source>
        <dbReference type="PROSITE" id="PS51755"/>
    </source>
</evidence>
<dbReference type="RefSeq" id="WP_171624215.1">
    <property type="nucleotide sequence ID" value="NZ_JABBPG010000001.1"/>
</dbReference>
<dbReference type="InterPro" id="IPR001867">
    <property type="entry name" value="OmpR/PhoB-type_DNA-bd"/>
</dbReference>
<dbReference type="GO" id="GO:0006355">
    <property type="term" value="P:regulation of DNA-templated transcription"/>
    <property type="evidence" value="ECO:0007669"/>
    <property type="project" value="InterPro"/>
</dbReference>
<dbReference type="AlphaFoldDB" id="A0A849V7B5"/>
<dbReference type="CDD" id="cd00383">
    <property type="entry name" value="trans_reg_C"/>
    <property type="match status" value="1"/>
</dbReference>
<dbReference type="SMART" id="SM00862">
    <property type="entry name" value="Trans_reg_C"/>
    <property type="match status" value="1"/>
</dbReference>
<dbReference type="PROSITE" id="PS51755">
    <property type="entry name" value="OMPR_PHOB"/>
    <property type="match status" value="1"/>
</dbReference>
<keyword evidence="1 2" id="KW-0238">DNA-binding</keyword>
<dbReference type="GO" id="GO:0003677">
    <property type="term" value="F:DNA binding"/>
    <property type="evidence" value="ECO:0007669"/>
    <property type="project" value="UniProtKB-UniRule"/>
</dbReference>
<dbReference type="InterPro" id="IPR016032">
    <property type="entry name" value="Sig_transdc_resp-reg_C-effctor"/>
</dbReference>
<accession>A0A849V7B5</accession>
<gene>
    <name evidence="4" type="ORF">HG263_00935</name>
</gene>
<dbReference type="InterPro" id="IPR036388">
    <property type="entry name" value="WH-like_DNA-bd_sf"/>
</dbReference>
<dbReference type="Proteomes" id="UP000586305">
    <property type="component" value="Unassembled WGS sequence"/>
</dbReference>
<name>A0A849V7B5_9GAMM</name>
<feature type="domain" description="OmpR/PhoB-type" evidence="3">
    <location>
        <begin position="1"/>
        <end position="99"/>
    </location>
</feature>
<comment type="caution">
    <text evidence="4">The sequence shown here is derived from an EMBL/GenBank/DDBJ whole genome shotgun (WGS) entry which is preliminary data.</text>
</comment>
<protein>
    <recommendedName>
        <fullName evidence="3">OmpR/PhoB-type domain-containing protein</fullName>
    </recommendedName>
</protein>
<organism evidence="4 5">
    <name type="scientific">Pseudoalteromonas caenipelagi</name>
    <dbReference type="NCBI Taxonomy" id="2726988"/>
    <lineage>
        <taxon>Bacteria</taxon>
        <taxon>Pseudomonadati</taxon>
        <taxon>Pseudomonadota</taxon>
        <taxon>Gammaproteobacteria</taxon>
        <taxon>Alteromonadales</taxon>
        <taxon>Pseudoalteromonadaceae</taxon>
        <taxon>Pseudoalteromonas</taxon>
    </lineage>
</organism>
<feature type="DNA-binding region" description="OmpR/PhoB-type" evidence="2">
    <location>
        <begin position="1"/>
        <end position="99"/>
    </location>
</feature>
<dbReference type="Gene3D" id="1.10.10.10">
    <property type="entry name" value="Winged helix-like DNA-binding domain superfamily/Winged helix DNA-binding domain"/>
    <property type="match status" value="1"/>
</dbReference>
<dbReference type="SUPFAM" id="SSF82171">
    <property type="entry name" value="DPP6 N-terminal domain-like"/>
    <property type="match status" value="1"/>
</dbReference>
<evidence type="ECO:0000256" key="1">
    <source>
        <dbReference type="ARBA" id="ARBA00023125"/>
    </source>
</evidence>
<proteinExistence type="predicted"/>
<dbReference type="EMBL" id="JABBPG010000001">
    <property type="protein sequence ID" value="NOU49116.1"/>
    <property type="molecule type" value="Genomic_DNA"/>
</dbReference>
<dbReference type="SUPFAM" id="SSF46894">
    <property type="entry name" value="C-terminal effector domain of the bipartite response regulators"/>
    <property type="match status" value="1"/>
</dbReference>
<sequence>MSVLQFGEFQFDPALSRLSKDLTVVNLDPRQIALLQYFLDNPHRIINRDELQSKIWNGIIVTDNAINKLVANLRKALGDDAKEPKYIQTVPKQGYRFVCDVTLVEYQVRSTSASGQLSLPKSKPVKRWLISTVLVLTLTAVFVAIGSMSTAYHYGDTQTLSRFHGSKNTPVFIDGTENMLFINATQRGKTLWLSDSKTAVPSQIDMGDQNIEELVSYQNGALLYRGNGPECGWFSTTYDKNNIRLSDDKKQFSSCAELTIHSSQFAARSQTLYVLGHPKRYEHDSKLYKAQEGEPLQSVYIELGSQWRMASLDIHPTKDQLLITAHSLAGKTGVFAYQAATGNVEQIKELTTIVEHAIWDQNAQGILYITPAPNSRLMYQSLQSDSETLIANVNERLCCNTVRHPNGVDYVFVSSDKNIDIKWLSTNYVLDNSSVIDREPLFAHNKAGHYFLSNRSGHTQVYYQAPNESARLVTELAHNFRIKSMALSDDDAFLLLRGLHRLWLVPTQQESQIKDTFIDGYIHGQQWLTKTLFAITIKQQDQKQVWIMNTDMQKVAQLNSEFSYVLADPKHPDVHYYVDKENTLYRALPEQILVNVSAEQLSLIGDLPEFSRLLVEDNTLYVVSRYGETLSTYKIADTLQPLAKQPLNAYLGFDVKDGQIIYAGKTHYRSEVYRTIATE</sequence>
<dbReference type="Pfam" id="PF00486">
    <property type="entry name" value="Trans_reg_C"/>
    <property type="match status" value="1"/>
</dbReference>
<dbReference type="GO" id="GO:0000160">
    <property type="term" value="P:phosphorelay signal transduction system"/>
    <property type="evidence" value="ECO:0007669"/>
    <property type="project" value="InterPro"/>
</dbReference>
<reference evidence="4 5" key="1">
    <citation type="submission" date="2020-04" db="EMBL/GenBank/DDBJ databases">
        <title>Pseudoalteromonas caenipelagi sp. nov., isolated from a tidal flat.</title>
        <authorList>
            <person name="Park S."/>
            <person name="Yoon J.-H."/>
        </authorList>
    </citation>
    <scope>NUCLEOTIDE SEQUENCE [LARGE SCALE GENOMIC DNA]</scope>
    <source>
        <strain evidence="4 5">JBTF-M23</strain>
    </source>
</reference>
<evidence type="ECO:0000313" key="5">
    <source>
        <dbReference type="Proteomes" id="UP000586305"/>
    </source>
</evidence>
<evidence type="ECO:0000256" key="2">
    <source>
        <dbReference type="PROSITE-ProRule" id="PRU01091"/>
    </source>
</evidence>
<keyword evidence="5" id="KW-1185">Reference proteome</keyword>